<keyword evidence="7" id="KW-1185">Reference proteome</keyword>
<dbReference type="Pfam" id="PF00126">
    <property type="entry name" value="HTH_1"/>
    <property type="match status" value="1"/>
</dbReference>
<gene>
    <name evidence="6" type="ORF">RT723_09640</name>
</gene>
<dbReference type="CDD" id="cd05466">
    <property type="entry name" value="PBP2_LTTR_substrate"/>
    <property type="match status" value="1"/>
</dbReference>
<comment type="caution">
    <text evidence="6">The sequence shown here is derived from an EMBL/GenBank/DDBJ whole genome shotgun (WGS) entry which is preliminary data.</text>
</comment>
<dbReference type="RefSeq" id="WP_315946857.1">
    <property type="nucleotide sequence ID" value="NZ_JAWCUA010000007.1"/>
</dbReference>
<dbReference type="EMBL" id="JAWCUA010000007">
    <property type="protein sequence ID" value="MDU0113250.1"/>
    <property type="molecule type" value="Genomic_DNA"/>
</dbReference>
<dbReference type="SUPFAM" id="SSF53850">
    <property type="entry name" value="Periplasmic binding protein-like II"/>
    <property type="match status" value="1"/>
</dbReference>
<dbReference type="InterPro" id="IPR005119">
    <property type="entry name" value="LysR_subst-bd"/>
</dbReference>
<evidence type="ECO:0000256" key="3">
    <source>
        <dbReference type="ARBA" id="ARBA00023125"/>
    </source>
</evidence>
<dbReference type="InterPro" id="IPR036390">
    <property type="entry name" value="WH_DNA-bd_sf"/>
</dbReference>
<dbReference type="PROSITE" id="PS50931">
    <property type="entry name" value="HTH_LYSR"/>
    <property type="match status" value="1"/>
</dbReference>
<evidence type="ECO:0000313" key="7">
    <source>
        <dbReference type="Proteomes" id="UP001257914"/>
    </source>
</evidence>
<keyword evidence="4" id="KW-0804">Transcription</keyword>
<keyword evidence="3" id="KW-0238">DNA-binding</keyword>
<dbReference type="InterPro" id="IPR036388">
    <property type="entry name" value="WH-like_DNA-bd_sf"/>
</dbReference>
<proteinExistence type="inferred from homology"/>
<dbReference type="PANTHER" id="PTHR30126:SF99">
    <property type="entry name" value="TRANSCRIPTIONAL REGULATOR LYSR FAMILY"/>
    <property type="match status" value="1"/>
</dbReference>
<keyword evidence="2" id="KW-0805">Transcription regulation</keyword>
<dbReference type="Proteomes" id="UP001257914">
    <property type="component" value="Unassembled WGS sequence"/>
</dbReference>
<evidence type="ECO:0000256" key="1">
    <source>
        <dbReference type="ARBA" id="ARBA00009437"/>
    </source>
</evidence>
<dbReference type="Gene3D" id="3.40.190.10">
    <property type="entry name" value="Periplasmic binding protein-like II"/>
    <property type="match status" value="2"/>
</dbReference>
<evidence type="ECO:0000259" key="5">
    <source>
        <dbReference type="PROSITE" id="PS50931"/>
    </source>
</evidence>
<dbReference type="InterPro" id="IPR000847">
    <property type="entry name" value="LysR_HTH_N"/>
</dbReference>
<evidence type="ECO:0000256" key="4">
    <source>
        <dbReference type="ARBA" id="ARBA00023163"/>
    </source>
</evidence>
<dbReference type="SUPFAM" id="SSF46785">
    <property type="entry name" value="Winged helix' DNA-binding domain"/>
    <property type="match status" value="1"/>
</dbReference>
<organism evidence="6 7">
    <name type="scientific">Psychrosphaera aquimarina</name>
    <dbReference type="NCBI Taxonomy" id="2044854"/>
    <lineage>
        <taxon>Bacteria</taxon>
        <taxon>Pseudomonadati</taxon>
        <taxon>Pseudomonadota</taxon>
        <taxon>Gammaproteobacteria</taxon>
        <taxon>Alteromonadales</taxon>
        <taxon>Pseudoalteromonadaceae</taxon>
        <taxon>Psychrosphaera</taxon>
    </lineage>
</organism>
<dbReference type="Gene3D" id="1.10.10.10">
    <property type="entry name" value="Winged helix-like DNA-binding domain superfamily/Winged helix DNA-binding domain"/>
    <property type="match status" value="1"/>
</dbReference>
<protein>
    <submittedName>
        <fullName evidence="6">LysR family transcriptional regulator</fullName>
    </submittedName>
</protein>
<feature type="domain" description="HTH lysR-type" evidence="5">
    <location>
        <begin position="1"/>
        <end position="59"/>
    </location>
</feature>
<accession>A0ABU3R0P4</accession>
<reference evidence="6 7" key="1">
    <citation type="submission" date="2023-10" db="EMBL/GenBank/DDBJ databases">
        <title>Psychrosphaera aquimaarina strain SW33 isolated from seawater.</title>
        <authorList>
            <person name="Bayburt H."/>
            <person name="Kim J.M."/>
            <person name="Choi B.J."/>
            <person name="Jeon C.O."/>
        </authorList>
    </citation>
    <scope>NUCLEOTIDE SEQUENCE [LARGE SCALE GENOMIC DNA]</scope>
    <source>
        <strain evidence="6 7">KCTC 52743</strain>
    </source>
</reference>
<dbReference type="PRINTS" id="PR00039">
    <property type="entry name" value="HTHLYSR"/>
</dbReference>
<evidence type="ECO:0000313" key="6">
    <source>
        <dbReference type="EMBL" id="MDU0113250.1"/>
    </source>
</evidence>
<evidence type="ECO:0000256" key="2">
    <source>
        <dbReference type="ARBA" id="ARBA00023015"/>
    </source>
</evidence>
<dbReference type="Pfam" id="PF03466">
    <property type="entry name" value="LysR_substrate"/>
    <property type="match status" value="1"/>
</dbReference>
<name>A0ABU3R0P4_9GAMM</name>
<dbReference type="PANTHER" id="PTHR30126">
    <property type="entry name" value="HTH-TYPE TRANSCRIPTIONAL REGULATOR"/>
    <property type="match status" value="1"/>
</dbReference>
<comment type="similarity">
    <text evidence="1">Belongs to the LysR transcriptional regulatory family.</text>
</comment>
<sequence>MINQVWLKTFCTLVEVGHFTQTADKLFMTQSGVSQHIKKLEQQLDVALLVRDGKSFLLTDSGEQLFQKGKELLKSSEELESLVRHDETHEGRIKLASPGSVGLRLYPHLLEIQQSFPKLIIDYTFAPNKQIEQAVAARQLDLGLITQLSNLSNVVSHKVGVEPLVLVTAKNVDTINWDTLIKLGFISHPDAEHHARLLLSKNFQQFEHVDQFIHKGFSNQISLILQPVSKGFGFTVLPLHAAKAFPHQTLINIHELECSVKENLYLCFNRQSIQANRVKFIKTTLTEYLN</sequence>